<dbReference type="EMBL" id="FQWV01000012">
    <property type="protein sequence ID" value="SHH66143.1"/>
    <property type="molecule type" value="Genomic_DNA"/>
</dbReference>
<protein>
    <submittedName>
        <fullName evidence="1">Uncharacterized protein</fullName>
    </submittedName>
</protein>
<organism evidence="1 2">
    <name type="scientific">Halobaculum gomorrense</name>
    <dbReference type="NCBI Taxonomy" id="43928"/>
    <lineage>
        <taxon>Archaea</taxon>
        <taxon>Methanobacteriati</taxon>
        <taxon>Methanobacteriota</taxon>
        <taxon>Stenosarchaea group</taxon>
        <taxon>Halobacteria</taxon>
        <taxon>Halobacteriales</taxon>
        <taxon>Haloferacaceae</taxon>
        <taxon>Halobaculum</taxon>
    </lineage>
</organism>
<accession>A0A1M5UTU4</accession>
<keyword evidence="2" id="KW-1185">Reference proteome</keyword>
<reference evidence="1 2" key="1">
    <citation type="submission" date="2016-11" db="EMBL/GenBank/DDBJ databases">
        <authorList>
            <person name="Jaros S."/>
            <person name="Januszkiewicz K."/>
            <person name="Wedrychowicz H."/>
        </authorList>
    </citation>
    <scope>NUCLEOTIDE SEQUENCE [LARGE SCALE GENOMIC DNA]</scope>
    <source>
        <strain evidence="1 2">DSM 9297</strain>
    </source>
</reference>
<sequence>MAPGHQLQRMQDASEYPAPVVRDVLVLACTRDAAVKIAHEERGHDLESIHPTSVVNALGEHLSRVMCLVDSAKSEDKDKLSTNTARLWAGHDGIAQYIEECEAHVHTSRERDLSWRDSVCEHIYARPGPSFEDEFTCIWDESMTQPRQIMLNSAVDHEVELVDHLWGVAKRQIEASADRVESTLQRFFIWGAYLGPVDRNVAGQGGWANRRVERAADHAKSFLDDRLRDELL</sequence>
<gene>
    <name evidence="1" type="ORF">SAMN05443636_3128</name>
</gene>
<evidence type="ECO:0000313" key="2">
    <source>
        <dbReference type="Proteomes" id="UP000184357"/>
    </source>
</evidence>
<dbReference type="AlphaFoldDB" id="A0A1M5UTU4"/>
<proteinExistence type="predicted"/>
<dbReference type="Proteomes" id="UP000184357">
    <property type="component" value="Unassembled WGS sequence"/>
</dbReference>
<name>A0A1M5UTU4_9EURY</name>
<evidence type="ECO:0000313" key="1">
    <source>
        <dbReference type="EMBL" id="SHH66143.1"/>
    </source>
</evidence>